<reference evidence="2 3" key="1">
    <citation type="submission" date="2021-06" db="EMBL/GenBank/DDBJ databases">
        <title>Sphingomonas sp. XMGL2, whole genome shotgun sequencing project.</title>
        <authorList>
            <person name="Zhao G."/>
            <person name="Shen L."/>
        </authorList>
    </citation>
    <scope>NUCLEOTIDE SEQUENCE [LARGE SCALE GENOMIC DNA]</scope>
    <source>
        <strain evidence="2 3">XMGL2</strain>
    </source>
</reference>
<dbReference type="PANTHER" id="PTHR43135:SF3">
    <property type="entry name" value="ALPHA-D-RIBOSE 1-METHYLPHOSPHONATE 5-TRIPHOSPHATE DIPHOSPHATASE"/>
    <property type="match status" value="1"/>
</dbReference>
<keyword evidence="3" id="KW-1185">Reference proteome</keyword>
<name>A0ABS6BH52_9SPHN</name>
<proteinExistence type="predicted"/>
<dbReference type="Proteomes" id="UP000776276">
    <property type="component" value="Unassembled WGS sequence"/>
</dbReference>
<feature type="domain" description="Amidohydrolase-related" evidence="1">
    <location>
        <begin position="355"/>
        <end position="714"/>
    </location>
</feature>
<accession>A0ABS6BH52</accession>
<dbReference type="PANTHER" id="PTHR43135">
    <property type="entry name" value="ALPHA-D-RIBOSE 1-METHYLPHOSPHONATE 5-TRIPHOSPHATE DIPHOSPHATASE"/>
    <property type="match status" value="1"/>
</dbReference>
<gene>
    <name evidence="2" type="ORF">KOF26_07070</name>
</gene>
<protein>
    <submittedName>
        <fullName evidence="2">Amidohydrolase family protein</fullName>
    </submittedName>
</protein>
<dbReference type="EMBL" id="JAHKRT010000003">
    <property type="protein sequence ID" value="MBU3077627.1"/>
    <property type="molecule type" value="Genomic_DNA"/>
</dbReference>
<evidence type="ECO:0000313" key="2">
    <source>
        <dbReference type="EMBL" id="MBU3077627.1"/>
    </source>
</evidence>
<comment type="caution">
    <text evidence="2">The sequence shown here is derived from an EMBL/GenBank/DDBJ whole genome shotgun (WGS) entry which is preliminary data.</text>
</comment>
<dbReference type="RefSeq" id="WP_216322374.1">
    <property type="nucleotide sequence ID" value="NZ_JAHKRT010000003.1"/>
</dbReference>
<sequence>MKLETLLRRREPDLALVIGNGINRHANAAATNSWDALLIGIARDCVPGVTTVPPGTALTEFYDVVELKSHGRTGAMQAEFCKSMSDWRPFPHHRRTMEWALRHRAPILTTNFDDVLSQAADCEFQFPRDPKFTAYYPWGCHFARHEIDDPCTDFGIWHINGMAKYKTSIRLGLSHYMGSVRRAGGWIHGRSDENLFRAKNRREWQGARTWMHLVFNKPLLFVGLALAENEVFLRWLLIERAKYFRTFPDRVRDAWYVYVHDPRDERQAGKHFFLESVGIRCIEAKSYADIYENVGWMHAAETLVLKGFTLIDGTGRTPAAGSAMVVTDGKISWVGPASALKVPTGAKTTDLAGKYVMPGLIDTHVHLGLTADGLTVDAANQTQANVESQLRAYARYGVTTVQTMGTEQDVVLKMRDAQRATGRPAEARIHAAGLGVVVEGGYGGLAGVTRKVSTPAQARAAVDREVARHVEIIKFWLDDELGTVPKMPPEISQAVIDQAHRDHLRVASHIFYLEDAQRVVDQGVDALSHSVRDRPATPALIAAMKRHGTWQMASTLAREEALFAYGTRAPFLSDPFFTQAVGPNALRQLSDPAYQAKVAAAPHLGELRGFLKMAQRNLKTLADAGIPYAMGTDAGGPARFPGHAEHVELALMVEAGLTPMQAIVAATGGGAKFLHDASVGTLERGKWADLVVLDANPVADIRNSRAIRAVYIAGLPVPSIKR</sequence>
<evidence type="ECO:0000313" key="3">
    <source>
        <dbReference type="Proteomes" id="UP000776276"/>
    </source>
</evidence>
<dbReference type="InterPro" id="IPR051781">
    <property type="entry name" value="Metallo-dep_Hydrolase"/>
</dbReference>
<dbReference type="InterPro" id="IPR006680">
    <property type="entry name" value="Amidohydro-rel"/>
</dbReference>
<organism evidence="2 3">
    <name type="scientific">Sphingomonas quercus</name>
    <dbReference type="NCBI Taxonomy" id="2842451"/>
    <lineage>
        <taxon>Bacteria</taxon>
        <taxon>Pseudomonadati</taxon>
        <taxon>Pseudomonadota</taxon>
        <taxon>Alphaproteobacteria</taxon>
        <taxon>Sphingomonadales</taxon>
        <taxon>Sphingomonadaceae</taxon>
        <taxon>Sphingomonas</taxon>
    </lineage>
</organism>
<evidence type="ECO:0000259" key="1">
    <source>
        <dbReference type="Pfam" id="PF01979"/>
    </source>
</evidence>
<dbReference type="Pfam" id="PF01979">
    <property type="entry name" value="Amidohydro_1"/>
    <property type="match status" value="1"/>
</dbReference>